<keyword evidence="6" id="KW-0862">Zinc</keyword>
<dbReference type="InterPro" id="IPR013083">
    <property type="entry name" value="Znf_RING/FYVE/PHD"/>
</dbReference>
<dbReference type="STRING" id="101091.A0A1C7NHK8"/>
<feature type="domain" description="RING-type" evidence="9">
    <location>
        <begin position="45"/>
        <end position="327"/>
    </location>
</feature>
<dbReference type="SUPFAM" id="SSF57850">
    <property type="entry name" value="RING/U-box"/>
    <property type="match status" value="2"/>
</dbReference>
<dbReference type="AlphaFoldDB" id="A0A1C7NHK8"/>
<keyword evidence="3" id="KW-0677">Repeat</keyword>
<dbReference type="PROSITE" id="PS50089">
    <property type="entry name" value="ZF_RING_2"/>
    <property type="match status" value="1"/>
</dbReference>
<sequence>MCLSGEQKYLFIFHFLFGHAHPLAAHLQQQERAVRSGHADNVQKYIEGCSICFERKLDFCLEYCRDQFCTDCFQKYVTEVVNSSWGLSITKIRCPVCKVHISQQEWAKYVSEATIERYNKFNRPYRTFSRCCPYCETEMTPCESLRYSSCRSRFDATIFRDQEWRNSALPHLHHRLIEQLKSISNSKHQLEQVKLISCKILQLEVRPESWKKLQFDHILYFPDIQCSDCDQFFCLQCGEGTHKGLTCEANMKQRILWQQQINDNDVETLRWKLEFSRKCPCCSIMIHRDEGCNKVECTLCGFVFCWECRLPWSENCGYFICATNKRSNLNRLARDMLEGDLNRSELGVPDVNNIFI</sequence>
<dbReference type="InterPro" id="IPR031127">
    <property type="entry name" value="E3_UB_ligase_RBR"/>
</dbReference>
<keyword evidence="11" id="KW-1185">Reference proteome</keyword>
<evidence type="ECO:0000256" key="5">
    <source>
        <dbReference type="ARBA" id="ARBA00022786"/>
    </source>
</evidence>
<dbReference type="InParanoid" id="A0A1C7NHK8"/>
<evidence type="ECO:0000256" key="4">
    <source>
        <dbReference type="ARBA" id="ARBA00022771"/>
    </source>
</evidence>
<gene>
    <name evidence="10" type="primary">dbl4_1</name>
    <name evidence="10" type="ORF">A0J61_03712</name>
</gene>
<dbReference type="GO" id="GO:0004842">
    <property type="term" value="F:ubiquitin-protein transferase activity"/>
    <property type="evidence" value="ECO:0007669"/>
    <property type="project" value="InterPro"/>
</dbReference>
<dbReference type="Gene3D" id="3.30.40.10">
    <property type="entry name" value="Zinc/RING finger domain, C3HC4 (zinc finger)"/>
    <property type="match status" value="1"/>
</dbReference>
<proteinExistence type="predicted"/>
<dbReference type="CDD" id="cd20336">
    <property type="entry name" value="Rcat_RBR"/>
    <property type="match status" value="1"/>
</dbReference>
<evidence type="ECO:0000313" key="11">
    <source>
        <dbReference type="Proteomes" id="UP000093000"/>
    </source>
</evidence>
<evidence type="ECO:0000256" key="7">
    <source>
        <dbReference type="PROSITE-ProRule" id="PRU00175"/>
    </source>
</evidence>
<keyword evidence="5" id="KW-0833">Ubl conjugation pathway</keyword>
<keyword evidence="2" id="KW-0479">Metal-binding</keyword>
<keyword evidence="1" id="KW-0808">Transferase</keyword>
<evidence type="ECO:0000259" key="9">
    <source>
        <dbReference type="PROSITE" id="PS51873"/>
    </source>
</evidence>
<dbReference type="EMBL" id="LUGH01000165">
    <property type="protein sequence ID" value="OBZ88239.1"/>
    <property type="molecule type" value="Genomic_DNA"/>
</dbReference>
<dbReference type="GO" id="GO:0016567">
    <property type="term" value="P:protein ubiquitination"/>
    <property type="evidence" value="ECO:0007669"/>
    <property type="project" value="InterPro"/>
</dbReference>
<dbReference type="PANTHER" id="PTHR11685">
    <property type="entry name" value="RBR FAMILY RING FINGER AND IBR DOMAIN-CONTAINING"/>
    <property type="match status" value="1"/>
</dbReference>
<protein>
    <submittedName>
        <fullName evidence="10">E3 ubiquitin-protein ligase dbl4</fullName>
    </submittedName>
</protein>
<evidence type="ECO:0000313" key="10">
    <source>
        <dbReference type="EMBL" id="OBZ88239.1"/>
    </source>
</evidence>
<dbReference type="CDD" id="cd20335">
    <property type="entry name" value="BRcat_RBR"/>
    <property type="match status" value="1"/>
</dbReference>
<name>A0A1C7NHK8_9FUNG</name>
<dbReference type="InterPro" id="IPR044066">
    <property type="entry name" value="TRIAD_supradom"/>
</dbReference>
<feature type="domain" description="RING-type" evidence="8">
    <location>
        <begin position="49"/>
        <end position="98"/>
    </location>
</feature>
<accession>A0A1C7NHK8</accession>
<evidence type="ECO:0000256" key="3">
    <source>
        <dbReference type="ARBA" id="ARBA00022737"/>
    </source>
</evidence>
<dbReference type="InterPro" id="IPR001841">
    <property type="entry name" value="Znf_RING"/>
</dbReference>
<dbReference type="Proteomes" id="UP000093000">
    <property type="component" value="Unassembled WGS sequence"/>
</dbReference>
<evidence type="ECO:0000259" key="8">
    <source>
        <dbReference type="PROSITE" id="PS50089"/>
    </source>
</evidence>
<evidence type="ECO:0000256" key="2">
    <source>
        <dbReference type="ARBA" id="ARBA00022723"/>
    </source>
</evidence>
<dbReference type="PROSITE" id="PS51873">
    <property type="entry name" value="TRIAD"/>
    <property type="match status" value="1"/>
</dbReference>
<reference evidence="10 11" key="1">
    <citation type="submission" date="2016-03" db="EMBL/GenBank/DDBJ databases">
        <title>Choanephora cucurbitarum.</title>
        <authorList>
            <person name="Min B."/>
            <person name="Park H."/>
            <person name="Park J.-H."/>
            <person name="Shin H.-D."/>
            <person name="Choi I.-G."/>
        </authorList>
    </citation>
    <scope>NUCLEOTIDE SEQUENCE [LARGE SCALE GENOMIC DNA]</scope>
    <source>
        <strain evidence="10 11">KUS-F28377</strain>
    </source>
</reference>
<dbReference type="Gene3D" id="1.20.120.1750">
    <property type="match status" value="1"/>
</dbReference>
<comment type="caution">
    <text evidence="10">The sequence shown here is derived from an EMBL/GenBank/DDBJ whole genome shotgun (WGS) entry which is preliminary data.</text>
</comment>
<organism evidence="10 11">
    <name type="scientific">Choanephora cucurbitarum</name>
    <dbReference type="NCBI Taxonomy" id="101091"/>
    <lineage>
        <taxon>Eukaryota</taxon>
        <taxon>Fungi</taxon>
        <taxon>Fungi incertae sedis</taxon>
        <taxon>Mucoromycota</taxon>
        <taxon>Mucoromycotina</taxon>
        <taxon>Mucoromycetes</taxon>
        <taxon>Mucorales</taxon>
        <taxon>Mucorineae</taxon>
        <taxon>Choanephoraceae</taxon>
        <taxon>Choanephoroideae</taxon>
        <taxon>Choanephora</taxon>
    </lineage>
</organism>
<evidence type="ECO:0000256" key="6">
    <source>
        <dbReference type="ARBA" id="ARBA00022833"/>
    </source>
</evidence>
<dbReference type="OrthoDB" id="10264956at2759"/>
<dbReference type="GO" id="GO:0008270">
    <property type="term" value="F:zinc ion binding"/>
    <property type="evidence" value="ECO:0007669"/>
    <property type="project" value="UniProtKB-KW"/>
</dbReference>
<keyword evidence="4 7" id="KW-0863">Zinc-finger</keyword>
<dbReference type="Pfam" id="PF26200">
    <property type="entry name" value="Rcat_RNF216"/>
    <property type="match status" value="1"/>
</dbReference>
<evidence type="ECO:0000256" key="1">
    <source>
        <dbReference type="ARBA" id="ARBA00022679"/>
    </source>
</evidence>